<proteinExistence type="inferred from homology"/>
<dbReference type="PANTHER" id="PTHR24220">
    <property type="entry name" value="IMPORT ATP-BINDING PROTEIN"/>
    <property type="match status" value="1"/>
</dbReference>
<dbReference type="CDD" id="cd03255">
    <property type="entry name" value="ABC_MJ0796_LolCDE_FtsE"/>
    <property type="match status" value="1"/>
</dbReference>
<reference evidence="8 9" key="1">
    <citation type="submission" date="2018-08" db="EMBL/GenBank/DDBJ databases">
        <title>Complete genome sequencing of Blastochloris tepida GI.</title>
        <authorList>
            <person name="Tsukatani Y."/>
            <person name="Mori H."/>
        </authorList>
    </citation>
    <scope>NUCLEOTIDE SEQUENCE [LARGE SCALE GENOMIC DNA]</scope>
    <source>
        <strain evidence="8 9">GI</strain>
    </source>
</reference>
<evidence type="ECO:0000256" key="2">
    <source>
        <dbReference type="ARBA" id="ARBA00022519"/>
    </source>
</evidence>
<evidence type="ECO:0000256" key="4">
    <source>
        <dbReference type="ARBA" id="ARBA00022840"/>
    </source>
</evidence>
<evidence type="ECO:0000256" key="3">
    <source>
        <dbReference type="ARBA" id="ARBA00022741"/>
    </source>
</evidence>
<dbReference type="InterPro" id="IPR003439">
    <property type="entry name" value="ABC_transporter-like_ATP-bd"/>
</dbReference>
<evidence type="ECO:0000313" key="9">
    <source>
        <dbReference type="Proteomes" id="UP000266934"/>
    </source>
</evidence>
<dbReference type="Proteomes" id="UP000266934">
    <property type="component" value="Chromosome"/>
</dbReference>
<dbReference type="GO" id="GO:0005524">
    <property type="term" value="F:ATP binding"/>
    <property type="evidence" value="ECO:0007669"/>
    <property type="project" value="UniProtKB-KW"/>
</dbReference>
<dbReference type="RefSeq" id="WP_126401190.1">
    <property type="nucleotide sequence ID" value="NZ_AP018907.1"/>
</dbReference>
<dbReference type="PROSITE" id="PS00211">
    <property type="entry name" value="ABC_TRANSPORTER_1"/>
    <property type="match status" value="1"/>
</dbReference>
<dbReference type="OrthoDB" id="7375490at2"/>
<dbReference type="GO" id="GO:0016887">
    <property type="term" value="F:ATP hydrolysis activity"/>
    <property type="evidence" value="ECO:0007669"/>
    <property type="project" value="InterPro"/>
</dbReference>
<dbReference type="FunFam" id="3.40.50.300:FF:000032">
    <property type="entry name" value="Export ABC transporter ATP-binding protein"/>
    <property type="match status" value="1"/>
</dbReference>
<dbReference type="SUPFAM" id="SSF52540">
    <property type="entry name" value="P-loop containing nucleoside triphosphate hydrolases"/>
    <property type="match status" value="1"/>
</dbReference>
<dbReference type="GO" id="GO:0022857">
    <property type="term" value="F:transmembrane transporter activity"/>
    <property type="evidence" value="ECO:0007669"/>
    <property type="project" value="UniProtKB-ARBA"/>
</dbReference>
<dbReference type="PANTHER" id="PTHR24220:SF689">
    <property type="entry name" value="LIPOPROTEIN-RELEASING SYSTEM ATP-BINDING PROTEIN LOLD"/>
    <property type="match status" value="1"/>
</dbReference>
<dbReference type="AlphaFoldDB" id="A0A348G3A5"/>
<evidence type="ECO:0000256" key="5">
    <source>
        <dbReference type="ARBA" id="ARBA00022967"/>
    </source>
</evidence>
<keyword evidence="2" id="KW-1003">Cell membrane</keyword>
<dbReference type="InterPro" id="IPR003593">
    <property type="entry name" value="AAA+_ATPase"/>
</dbReference>
<keyword evidence="4 8" id="KW-0067">ATP-binding</keyword>
<dbReference type="EMBL" id="AP018907">
    <property type="protein sequence ID" value="BBF94038.1"/>
    <property type="molecule type" value="Genomic_DNA"/>
</dbReference>
<dbReference type="InterPro" id="IPR027417">
    <property type="entry name" value="P-loop_NTPase"/>
</dbReference>
<keyword evidence="2" id="KW-0472">Membrane</keyword>
<dbReference type="GO" id="GO:0098796">
    <property type="term" value="C:membrane protein complex"/>
    <property type="evidence" value="ECO:0007669"/>
    <property type="project" value="UniProtKB-ARBA"/>
</dbReference>
<dbReference type="SMART" id="SM00382">
    <property type="entry name" value="AAA"/>
    <property type="match status" value="1"/>
</dbReference>
<evidence type="ECO:0000256" key="1">
    <source>
        <dbReference type="ARBA" id="ARBA00022448"/>
    </source>
</evidence>
<keyword evidence="5" id="KW-1278">Translocase</keyword>
<dbReference type="GO" id="GO:0005886">
    <property type="term" value="C:plasma membrane"/>
    <property type="evidence" value="ECO:0007669"/>
    <property type="project" value="TreeGrafter"/>
</dbReference>
<dbReference type="KEGG" id="blag:BLTE_27230"/>
<dbReference type="InterPro" id="IPR017871">
    <property type="entry name" value="ABC_transporter-like_CS"/>
</dbReference>
<sequence length="251" mass="26990">MAATAAAAAEAPLIEAVNVSRVLDEAVPVTLVRDINLAIRPREFVAITGPSGSGKSSLLYLMGLLDLPTTGEVRVLGRPTARIDEDERARIRLTGLGFVFQFHFLLPEFTARENVMLPMRALGRLSEAEMRARADEILASLGLAEHAGKRPDQMSGGQRQRVAVGRALANDPPVILADEPTGSLDTRSSEQVFAILRALVDERGKTVVAVTHSLDMAARMDRRIQIIDGRITADERTRQSGVEAGHAAPGA</sequence>
<dbReference type="InterPro" id="IPR015854">
    <property type="entry name" value="ABC_transpr_LolD-like"/>
</dbReference>
<dbReference type="PROSITE" id="PS50893">
    <property type="entry name" value="ABC_TRANSPORTER_2"/>
    <property type="match status" value="1"/>
</dbReference>
<evidence type="ECO:0000313" key="8">
    <source>
        <dbReference type="EMBL" id="BBF94038.1"/>
    </source>
</evidence>
<evidence type="ECO:0000256" key="6">
    <source>
        <dbReference type="ARBA" id="ARBA00038388"/>
    </source>
</evidence>
<dbReference type="GO" id="GO:0089705">
    <property type="term" value="P:protein localization to outer membrane"/>
    <property type="evidence" value="ECO:0007669"/>
    <property type="project" value="TreeGrafter"/>
</dbReference>
<gene>
    <name evidence="8" type="ORF">BLTE_27230</name>
</gene>
<feature type="domain" description="ABC transporter" evidence="7">
    <location>
        <begin position="14"/>
        <end position="251"/>
    </location>
</feature>
<protein>
    <submittedName>
        <fullName evidence="8">ATP-binding protein</fullName>
    </submittedName>
</protein>
<keyword evidence="1" id="KW-0813">Transport</keyword>
<organism evidence="8 9">
    <name type="scientific">Blastochloris tepida</name>
    <dbReference type="NCBI Taxonomy" id="2233851"/>
    <lineage>
        <taxon>Bacteria</taxon>
        <taxon>Pseudomonadati</taxon>
        <taxon>Pseudomonadota</taxon>
        <taxon>Alphaproteobacteria</taxon>
        <taxon>Hyphomicrobiales</taxon>
        <taxon>Blastochloridaceae</taxon>
        <taxon>Blastochloris</taxon>
    </lineage>
</organism>
<keyword evidence="3" id="KW-0547">Nucleotide-binding</keyword>
<keyword evidence="2" id="KW-0997">Cell inner membrane</keyword>
<dbReference type="GO" id="GO:0044874">
    <property type="term" value="P:lipoprotein localization to outer membrane"/>
    <property type="evidence" value="ECO:0007669"/>
    <property type="project" value="TreeGrafter"/>
</dbReference>
<dbReference type="Pfam" id="PF00005">
    <property type="entry name" value="ABC_tran"/>
    <property type="match status" value="1"/>
</dbReference>
<dbReference type="InterPro" id="IPR017911">
    <property type="entry name" value="MacB-like_ATP-bd"/>
</dbReference>
<keyword evidence="9" id="KW-1185">Reference proteome</keyword>
<name>A0A348G3A5_9HYPH</name>
<accession>A0A348G3A5</accession>
<comment type="similarity">
    <text evidence="6">Belongs to the ABC transporter superfamily. Macrolide exporter (TC 3.A.1.122) family.</text>
</comment>
<dbReference type="Gene3D" id="3.40.50.300">
    <property type="entry name" value="P-loop containing nucleotide triphosphate hydrolases"/>
    <property type="match status" value="1"/>
</dbReference>
<evidence type="ECO:0000259" key="7">
    <source>
        <dbReference type="PROSITE" id="PS50893"/>
    </source>
</evidence>